<accession>A0AC35UC63</accession>
<evidence type="ECO:0000313" key="2">
    <source>
        <dbReference type="WBParaSite" id="RSKR_0000950100.1"/>
    </source>
</evidence>
<dbReference type="Proteomes" id="UP000095286">
    <property type="component" value="Unplaced"/>
</dbReference>
<protein>
    <submittedName>
        <fullName evidence="2">WAPL domain-containing protein</fullName>
    </submittedName>
</protein>
<name>A0AC35UC63_9BILA</name>
<proteinExistence type="predicted"/>
<evidence type="ECO:0000313" key="1">
    <source>
        <dbReference type="Proteomes" id="UP000095286"/>
    </source>
</evidence>
<organism evidence="1 2">
    <name type="scientific">Rhabditophanes sp. KR3021</name>
    <dbReference type="NCBI Taxonomy" id="114890"/>
    <lineage>
        <taxon>Eukaryota</taxon>
        <taxon>Metazoa</taxon>
        <taxon>Ecdysozoa</taxon>
        <taxon>Nematoda</taxon>
        <taxon>Chromadorea</taxon>
        <taxon>Rhabditida</taxon>
        <taxon>Tylenchina</taxon>
        <taxon>Panagrolaimomorpha</taxon>
        <taxon>Strongyloidoidea</taxon>
        <taxon>Alloionematidae</taxon>
        <taxon>Rhabditophanes</taxon>
    </lineage>
</organism>
<dbReference type="WBParaSite" id="RSKR_0000950100.1">
    <property type="protein sequence ID" value="RSKR_0000950100.1"/>
    <property type="gene ID" value="RSKR_0000950100"/>
</dbReference>
<reference evidence="2" key="1">
    <citation type="submission" date="2016-11" db="UniProtKB">
        <authorList>
            <consortium name="WormBaseParasite"/>
        </authorList>
    </citation>
    <scope>IDENTIFICATION</scope>
    <source>
        <strain evidence="2">KR3021</strain>
    </source>
</reference>
<sequence>MYSSAIIQASASLNQFEESIINALATLKLDVSRNCEPTPKELEKLNELHDGLLILCRKDNDEARKKRCLCVGPIINKFREQAFYMRKRMRTDECPELDSYLNTSQNDITFIVQNSFDENTRKVAILLGAVEVIAELLILNVSLFGMGEDKLENTKVRQYFASALINLSYGNTVTKRKLCFYGHFIHTVTKIISESSALSQVYASLIRNLSWMAEEDMIGRLHETVPALSKAAVRAHIVKDAKTLGATLQALWNLAGHSVNNQKIICEEEGCLDMLISLLSVDPQFSALLETSSGLCNIY</sequence>